<evidence type="ECO:0000313" key="2">
    <source>
        <dbReference type="Proteomes" id="UP000229894"/>
    </source>
</evidence>
<organism evidence="1 2">
    <name type="scientific">Candidatus Portnoybacteria bacterium CG03_land_8_20_14_0_80_41_10</name>
    <dbReference type="NCBI Taxonomy" id="1974808"/>
    <lineage>
        <taxon>Bacteria</taxon>
        <taxon>Candidatus Portnoyibacteriota</taxon>
    </lineage>
</organism>
<name>A0A2M7BU31_9BACT</name>
<dbReference type="Proteomes" id="UP000229894">
    <property type="component" value="Unassembled WGS sequence"/>
</dbReference>
<gene>
    <name evidence="1" type="ORF">COS49_02510</name>
</gene>
<dbReference type="AlphaFoldDB" id="A0A2M7BU31"/>
<protein>
    <submittedName>
        <fullName evidence="1">Uncharacterized protein</fullName>
    </submittedName>
</protein>
<reference evidence="2" key="1">
    <citation type="submission" date="2017-09" db="EMBL/GenBank/DDBJ databases">
        <title>Depth-based differentiation of microbial function through sediment-hosted aquifers and enrichment of novel symbionts in the deep terrestrial subsurface.</title>
        <authorList>
            <person name="Probst A.J."/>
            <person name="Ladd B."/>
            <person name="Jarett J.K."/>
            <person name="Geller-Mcgrath D.E."/>
            <person name="Sieber C.M.K."/>
            <person name="Emerson J.B."/>
            <person name="Anantharaman K."/>
            <person name="Thomas B.C."/>
            <person name="Malmstrom R."/>
            <person name="Stieglmeier M."/>
            <person name="Klingl A."/>
            <person name="Woyke T."/>
            <person name="Ryan C.M."/>
            <person name="Banfield J.F."/>
        </authorList>
    </citation>
    <scope>NUCLEOTIDE SEQUENCE [LARGE SCALE GENOMIC DNA]</scope>
</reference>
<feature type="non-terminal residue" evidence="1">
    <location>
        <position position="138"/>
    </location>
</feature>
<dbReference type="EMBL" id="PEUX01000054">
    <property type="protein sequence ID" value="PIV10080.1"/>
    <property type="molecule type" value="Genomic_DNA"/>
</dbReference>
<accession>A0A2M7BU31</accession>
<comment type="caution">
    <text evidence="1">The sequence shown here is derived from an EMBL/GenBank/DDBJ whole genome shotgun (WGS) entry which is preliminary data.</text>
</comment>
<evidence type="ECO:0000313" key="1">
    <source>
        <dbReference type="EMBL" id="PIV10080.1"/>
    </source>
</evidence>
<sequence>MAEKKRKPRRKEIIMETIAELLTSEKTYFRNPERMMIILKQEINRKMRESEIKKLKPAEKTFLLQLTSAVSKRDDNIFDETCHRLRNRLSGLGGFALRVRKMALEIERIVKISSRAKDDSTALIEEVRQTEKTIRQKR</sequence>
<proteinExistence type="predicted"/>